<dbReference type="Proteomes" id="UP000285961">
    <property type="component" value="Unassembled WGS sequence"/>
</dbReference>
<feature type="region of interest" description="Disordered" evidence="1">
    <location>
        <begin position="52"/>
        <end position="74"/>
    </location>
</feature>
<evidence type="ECO:0000256" key="2">
    <source>
        <dbReference type="SAM" id="Phobius"/>
    </source>
</evidence>
<name>A0A419EPT3_9BACT</name>
<reference evidence="3 4" key="1">
    <citation type="journal article" date="2017" name="ISME J.">
        <title>Energy and carbon metabolisms in a deep terrestrial subsurface fluid microbial community.</title>
        <authorList>
            <person name="Momper L."/>
            <person name="Jungbluth S.P."/>
            <person name="Lee M.D."/>
            <person name="Amend J.P."/>
        </authorList>
    </citation>
    <scope>NUCLEOTIDE SEQUENCE [LARGE SCALE GENOMIC DNA]</scope>
    <source>
        <strain evidence="3">SURF_17</strain>
    </source>
</reference>
<evidence type="ECO:0000313" key="3">
    <source>
        <dbReference type="EMBL" id="RJP65004.1"/>
    </source>
</evidence>
<keyword evidence="2" id="KW-1133">Transmembrane helix</keyword>
<keyword evidence="2" id="KW-0812">Transmembrane</keyword>
<dbReference type="AlphaFoldDB" id="A0A419EPT3"/>
<comment type="caution">
    <text evidence="3">The sequence shown here is derived from an EMBL/GenBank/DDBJ whole genome shotgun (WGS) entry which is preliminary data.</text>
</comment>
<accession>A0A419EPT3</accession>
<dbReference type="EMBL" id="QZKI01000131">
    <property type="protein sequence ID" value="RJP65004.1"/>
    <property type="molecule type" value="Genomic_DNA"/>
</dbReference>
<proteinExistence type="predicted"/>
<feature type="compositionally biased region" description="Basic and acidic residues" evidence="1">
    <location>
        <begin position="52"/>
        <end position="66"/>
    </location>
</feature>
<keyword evidence="2" id="KW-0472">Membrane</keyword>
<sequence>MLPTTFEFRWDAGHMIFFGVFYAVVIAIFTSLVYVAVKSIIDVYRDMTARNEANASEHPEHPHEATNEAVIAKS</sequence>
<protein>
    <submittedName>
        <fullName evidence="3">Uncharacterized protein</fullName>
    </submittedName>
</protein>
<evidence type="ECO:0000313" key="4">
    <source>
        <dbReference type="Proteomes" id="UP000285961"/>
    </source>
</evidence>
<feature type="transmembrane region" description="Helical" evidence="2">
    <location>
        <begin position="12"/>
        <end position="37"/>
    </location>
</feature>
<evidence type="ECO:0000256" key="1">
    <source>
        <dbReference type="SAM" id="MobiDB-lite"/>
    </source>
</evidence>
<organism evidence="3 4">
    <name type="scientific">Candidatus Abyssobacteria bacterium SURF_17</name>
    <dbReference type="NCBI Taxonomy" id="2093361"/>
    <lineage>
        <taxon>Bacteria</taxon>
        <taxon>Pseudomonadati</taxon>
        <taxon>Candidatus Hydrogenedentota</taxon>
        <taxon>Candidatus Abyssobacteria</taxon>
    </lineage>
</organism>
<gene>
    <name evidence="3" type="ORF">C4532_18260</name>
</gene>